<reference evidence="3 4" key="1">
    <citation type="journal article" date="2013" name="Genome Announc.">
        <title>Complete Genome Sequence of Mycobacterium massiliense Clinical Strain Asan 50594, Belonging to the Type II Genotype.</title>
        <authorList>
            <person name="Kim B.J."/>
            <person name="Kim B.R."/>
            <person name="Hong S.H."/>
            <person name="Seok S.H."/>
            <person name="Kook Y.H."/>
            <person name="Kim B.J."/>
        </authorList>
    </citation>
    <scope>NUCLEOTIDE SEQUENCE [LARGE SCALE GENOMIC DNA]</scope>
    <source>
        <strain evidence="3 4">50594</strain>
    </source>
</reference>
<name>A0AB33A583_9MYCO</name>
<protein>
    <recommendedName>
        <fullName evidence="5">Transmembrane protein</fullName>
    </recommendedName>
</protein>
<feature type="region of interest" description="Disordered" evidence="1">
    <location>
        <begin position="59"/>
        <end position="81"/>
    </location>
</feature>
<evidence type="ECO:0000313" key="4">
    <source>
        <dbReference type="Proteomes" id="UP000013961"/>
    </source>
</evidence>
<dbReference type="EMBL" id="CP004374">
    <property type="protein sequence ID" value="AGM26864.1"/>
    <property type="molecule type" value="Genomic_DNA"/>
</dbReference>
<evidence type="ECO:0000256" key="2">
    <source>
        <dbReference type="SAM" id="Phobius"/>
    </source>
</evidence>
<proteinExistence type="predicted"/>
<organism evidence="3 4">
    <name type="scientific">Mycobacteroides abscessus subsp. bolletii 50594</name>
    <dbReference type="NCBI Taxonomy" id="1303024"/>
    <lineage>
        <taxon>Bacteria</taxon>
        <taxon>Bacillati</taxon>
        <taxon>Actinomycetota</taxon>
        <taxon>Actinomycetes</taxon>
        <taxon>Mycobacteriales</taxon>
        <taxon>Mycobacteriaceae</taxon>
        <taxon>Mycobacteroides</taxon>
        <taxon>Mycobacteroides abscessus</taxon>
    </lineage>
</organism>
<keyword evidence="2" id="KW-0812">Transmembrane</keyword>
<dbReference type="Proteomes" id="UP000013961">
    <property type="component" value="Chromosome"/>
</dbReference>
<dbReference type="RefSeq" id="WP_016341616.1">
    <property type="nucleotide sequence ID" value="NC_021282.1"/>
</dbReference>
<dbReference type="AlphaFoldDB" id="A0AB33A583"/>
<accession>A0AB33A583</accession>
<gene>
    <name evidence="3" type="ORF">MASS_0262</name>
</gene>
<evidence type="ECO:0008006" key="5">
    <source>
        <dbReference type="Google" id="ProtNLM"/>
    </source>
</evidence>
<evidence type="ECO:0000256" key="1">
    <source>
        <dbReference type="SAM" id="MobiDB-lite"/>
    </source>
</evidence>
<keyword evidence="2" id="KW-0472">Membrane</keyword>
<keyword evidence="2" id="KW-1133">Transmembrane helix</keyword>
<evidence type="ECO:0000313" key="3">
    <source>
        <dbReference type="EMBL" id="AGM26864.1"/>
    </source>
</evidence>
<feature type="transmembrane region" description="Helical" evidence="2">
    <location>
        <begin position="21"/>
        <end position="40"/>
    </location>
</feature>
<dbReference type="KEGG" id="mabb:MASS_0262"/>
<sequence length="110" mass="12154">MGRWILVVLLGLSGFSLLSDYPLWGVGLLALSGLIGWMTLQGRQSVRVDRARPTAARSARAEVQQEVNSAQRDANRQVRAQVERARREAQRNLSGAVARVEAEQAGRWVS</sequence>